<proteinExistence type="predicted"/>
<protein>
    <submittedName>
        <fullName evidence="1">Uncharacterized protein family UPF0150 domain protein</fullName>
    </submittedName>
</protein>
<gene>
    <name evidence="1" type="ORF">SBU_001531</name>
</gene>
<dbReference type="Proteomes" id="UP000185779">
    <property type="component" value="Unassembled WGS sequence"/>
</dbReference>
<dbReference type="SUPFAM" id="SSF143100">
    <property type="entry name" value="TTHA1013/TTHA0281-like"/>
    <property type="match status" value="1"/>
</dbReference>
<dbReference type="Gene3D" id="3.30.160.250">
    <property type="match status" value="1"/>
</dbReference>
<organism evidence="1 2">
    <name type="scientific">Candidatus Syntropharchaeum butanivorans</name>
    <dbReference type="NCBI Taxonomy" id="1839936"/>
    <lineage>
        <taxon>Archaea</taxon>
        <taxon>Methanobacteriati</taxon>
        <taxon>Methanobacteriota</taxon>
        <taxon>Stenosarchaea group</taxon>
        <taxon>Methanomicrobia</taxon>
        <taxon>Methanosarcinales</taxon>
        <taxon>ANME-2 cluster</taxon>
        <taxon>Candidatus Syntropharchaeum</taxon>
    </lineage>
</organism>
<comment type="caution">
    <text evidence="1">The sequence shown here is derived from an EMBL/GenBank/DDBJ whole genome shotgun (WGS) entry which is preliminary data.</text>
</comment>
<evidence type="ECO:0000313" key="2">
    <source>
        <dbReference type="Proteomes" id="UP000185779"/>
    </source>
</evidence>
<dbReference type="STRING" id="1839936.SBU_001531"/>
<dbReference type="AlphaFoldDB" id="A0A1F2P386"/>
<dbReference type="EMBL" id="LYOR01000010">
    <property type="protein sequence ID" value="OFV65603.1"/>
    <property type="molecule type" value="Genomic_DNA"/>
</dbReference>
<reference evidence="1" key="1">
    <citation type="submission" date="2016-05" db="EMBL/GenBank/DDBJ databases">
        <title>Microbial consortia oxidize butane by reversing methanogenesis.</title>
        <authorList>
            <person name="Laso-Perez R."/>
            <person name="Richter M."/>
            <person name="Wegener G."/>
            <person name="Musat F."/>
        </authorList>
    </citation>
    <scope>NUCLEOTIDE SEQUENCE [LARGE SCALE GENOMIC DNA]</scope>
    <source>
        <strain evidence="1">BOX1</strain>
    </source>
</reference>
<dbReference type="InterPro" id="IPR035069">
    <property type="entry name" value="TTHA1013/TTHA0281-like"/>
</dbReference>
<evidence type="ECO:0000313" key="1">
    <source>
        <dbReference type="EMBL" id="OFV65603.1"/>
    </source>
</evidence>
<accession>A0A1F2P386</accession>
<sequence length="88" mass="9907">MPIITLEVKVFKEGDVYVALCPGLNVSSFGDDIENAKRSLREALEAFLEECEAMGTLEEVLEEVGFIKEKDRWLLEEPTIEEKIAVSC</sequence>
<name>A0A1F2P386_9EURY</name>
<keyword evidence="2" id="KW-1185">Reference proteome</keyword>